<dbReference type="EMBL" id="ML977628">
    <property type="protein sequence ID" value="KAF1996211.1"/>
    <property type="molecule type" value="Genomic_DNA"/>
</dbReference>
<dbReference type="InterPro" id="IPR001128">
    <property type="entry name" value="Cyt_P450"/>
</dbReference>
<comment type="cofactor">
    <cofactor evidence="2">
        <name>heme</name>
        <dbReference type="ChEBI" id="CHEBI:30413"/>
    </cofactor>
</comment>
<dbReference type="OrthoDB" id="1470350at2759"/>
<dbReference type="PRINTS" id="PR00463">
    <property type="entry name" value="EP450I"/>
</dbReference>
<dbReference type="InterPro" id="IPR050121">
    <property type="entry name" value="Cytochrome_P450_monoxygenase"/>
</dbReference>
<reference evidence="3" key="1">
    <citation type="journal article" date="2020" name="Stud. Mycol.">
        <title>101 Dothideomycetes genomes: a test case for predicting lifestyles and emergence of pathogens.</title>
        <authorList>
            <person name="Haridas S."/>
            <person name="Albert R."/>
            <person name="Binder M."/>
            <person name="Bloem J."/>
            <person name="Labutti K."/>
            <person name="Salamov A."/>
            <person name="Andreopoulos B."/>
            <person name="Baker S."/>
            <person name="Barry K."/>
            <person name="Bills G."/>
            <person name="Bluhm B."/>
            <person name="Cannon C."/>
            <person name="Castanera R."/>
            <person name="Culley D."/>
            <person name="Daum C."/>
            <person name="Ezra D."/>
            <person name="Gonzalez J."/>
            <person name="Henrissat B."/>
            <person name="Kuo A."/>
            <person name="Liang C."/>
            <person name="Lipzen A."/>
            <person name="Lutzoni F."/>
            <person name="Magnuson J."/>
            <person name="Mondo S."/>
            <person name="Nolan M."/>
            <person name="Ohm R."/>
            <person name="Pangilinan J."/>
            <person name="Park H.-J."/>
            <person name="Ramirez L."/>
            <person name="Alfaro M."/>
            <person name="Sun H."/>
            <person name="Tritt A."/>
            <person name="Yoshinaga Y."/>
            <person name="Zwiers L.-H."/>
            <person name="Turgeon B."/>
            <person name="Goodwin S."/>
            <person name="Spatafora J."/>
            <person name="Crous P."/>
            <person name="Grigoriev I."/>
        </authorList>
    </citation>
    <scope>NUCLEOTIDE SEQUENCE</scope>
    <source>
        <strain evidence="3">CBS 123094</strain>
    </source>
</reference>
<keyword evidence="2" id="KW-0479">Metal-binding</keyword>
<sequence>MSMQRLGLMTSEEYATTLAVALRLELQYHEFHYHQQVAICPPRIMETFTPVHIVAISFVESAVTFYVFPNLLPALSLGGLFLFYSAINWGIKAAQKLIVYPYFQSPLRHLPQPLCGFYPILGHGLLMFKTPPGGEILNIMKTTANDGMIYFRGIFHEDRLILTGPAALADVLVHKSYDFEKPGWVRQFLVRFLGNGLLTSEGDEHKHQRKQIMPAFNFRHIKELYPVLWSKSIEFCDVLKRELLEKPDKVLELNHFSTQVTMDIIGLAGLGRDIGSLRNSDDLLIETYEEILEPTAEKGLYFILHLVFPAWFIKAMPWKLNERVRITTSELKRICTEFVRDKKARMKTESQHQVDILSIMMRSNTFSDEGLVDQLLTFLAAGHETTSAALTWTGYLLSSNPAIQRKLRAEVHESIPSPSALSSNPDIASVLEALPYLNAVCNETLRLYPTIPASSRCAIRDTTIDSQFIPKGTMVLVTPWAINRNPKLWGPDAEVFKPERWIDPESGRANNVGGADSNYSFLTFLHGPRSCIGEKFARAEMRALVAAFCGSFEMEMADPNEIVRPGGTITSKPINGMKLRLKPVEWGS</sequence>
<keyword evidence="2" id="KW-0349">Heme</keyword>
<dbReference type="AlphaFoldDB" id="A0A6A5W7Y6"/>
<comment type="similarity">
    <text evidence="1">Belongs to the cytochrome P450 family.</text>
</comment>
<proteinExistence type="inferred from homology"/>
<dbReference type="CDD" id="cd11069">
    <property type="entry name" value="CYP_FUM15-like"/>
    <property type="match status" value="1"/>
</dbReference>
<dbReference type="GO" id="GO:0005506">
    <property type="term" value="F:iron ion binding"/>
    <property type="evidence" value="ECO:0007669"/>
    <property type="project" value="InterPro"/>
</dbReference>
<dbReference type="GO" id="GO:0016705">
    <property type="term" value="F:oxidoreductase activity, acting on paired donors, with incorporation or reduction of molecular oxygen"/>
    <property type="evidence" value="ECO:0007669"/>
    <property type="project" value="InterPro"/>
</dbReference>
<dbReference type="FunFam" id="1.10.630.10:FF:000051">
    <property type="entry name" value="Cytochrome P450 monooxygenase (Fum15)"/>
    <property type="match status" value="1"/>
</dbReference>
<dbReference type="InterPro" id="IPR036396">
    <property type="entry name" value="Cyt_P450_sf"/>
</dbReference>
<keyword evidence="2" id="KW-0408">Iron</keyword>
<dbReference type="PRINTS" id="PR00385">
    <property type="entry name" value="P450"/>
</dbReference>
<organism evidence="3 4">
    <name type="scientific">Amniculicola lignicola CBS 123094</name>
    <dbReference type="NCBI Taxonomy" id="1392246"/>
    <lineage>
        <taxon>Eukaryota</taxon>
        <taxon>Fungi</taxon>
        <taxon>Dikarya</taxon>
        <taxon>Ascomycota</taxon>
        <taxon>Pezizomycotina</taxon>
        <taxon>Dothideomycetes</taxon>
        <taxon>Pleosporomycetidae</taxon>
        <taxon>Pleosporales</taxon>
        <taxon>Amniculicolaceae</taxon>
        <taxon>Amniculicola</taxon>
    </lineage>
</organism>
<name>A0A6A5W7Y6_9PLEO</name>
<evidence type="ECO:0000256" key="1">
    <source>
        <dbReference type="ARBA" id="ARBA00010617"/>
    </source>
</evidence>
<gene>
    <name evidence="3" type="ORF">P154DRAFT_566230</name>
</gene>
<dbReference type="SUPFAM" id="SSF48264">
    <property type="entry name" value="Cytochrome P450"/>
    <property type="match status" value="1"/>
</dbReference>
<protein>
    <submittedName>
        <fullName evidence="3">Cytochrome P450 3A4</fullName>
    </submittedName>
</protein>
<accession>A0A6A5W7Y6</accession>
<dbReference type="GO" id="GO:0020037">
    <property type="term" value="F:heme binding"/>
    <property type="evidence" value="ECO:0007669"/>
    <property type="project" value="InterPro"/>
</dbReference>
<feature type="binding site" description="axial binding residue" evidence="2">
    <location>
        <position position="531"/>
    </location>
    <ligand>
        <name>heme</name>
        <dbReference type="ChEBI" id="CHEBI:30413"/>
    </ligand>
    <ligandPart>
        <name>Fe</name>
        <dbReference type="ChEBI" id="CHEBI:18248"/>
    </ligandPart>
</feature>
<dbReference type="InterPro" id="IPR002401">
    <property type="entry name" value="Cyt_P450_E_grp-I"/>
</dbReference>
<dbReference type="Pfam" id="PF00067">
    <property type="entry name" value="p450"/>
    <property type="match status" value="1"/>
</dbReference>
<evidence type="ECO:0000313" key="3">
    <source>
        <dbReference type="EMBL" id="KAF1996211.1"/>
    </source>
</evidence>
<dbReference type="GO" id="GO:0004497">
    <property type="term" value="F:monooxygenase activity"/>
    <property type="evidence" value="ECO:0007669"/>
    <property type="project" value="InterPro"/>
</dbReference>
<dbReference type="Gene3D" id="1.10.630.10">
    <property type="entry name" value="Cytochrome P450"/>
    <property type="match status" value="1"/>
</dbReference>
<keyword evidence="4" id="KW-1185">Reference proteome</keyword>
<dbReference type="Proteomes" id="UP000799779">
    <property type="component" value="Unassembled WGS sequence"/>
</dbReference>
<dbReference type="PANTHER" id="PTHR24305">
    <property type="entry name" value="CYTOCHROME P450"/>
    <property type="match status" value="1"/>
</dbReference>
<dbReference type="PANTHER" id="PTHR24305:SF166">
    <property type="entry name" value="CYTOCHROME P450 12A4, MITOCHONDRIAL-RELATED"/>
    <property type="match status" value="1"/>
</dbReference>
<evidence type="ECO:0000256" key="2">
    <source>
        <dbReference type="PIRSR" id="PIRSR602401-1"/>
    </source>
</evidence>
<evidence type="ECO:0000313" key="4">
    <source>
        <dbReference type="Proteomes" id="UP000799779"/>
    </source>
</evidence>